<evidence type="ECO:0000313" key="2">
    <source>
        <dbReference type="Proteomes" id="UP000192934"/>
    </source>
</evidence>
<reference evidence="2" key="1">
    <citation type="submission" date="2017-04" db="EMBL/GenBank/DDBJ databases">
        <authorList>
            <person name="Varghese N."/>
            <person name="Submissions S."/>
        </authorList>
    </citation>
    <scope>NUCLEOTIDE SEQUENCE [LARGE SCALE GENOMIC DNA]</scope>
    <source>
        <strain evidence="2">Dd16</strain>
    </source>
</reference>
<sequence>MTTDLAVLTRTPCIGCLDEPHRAMIVTMRWWVSLRKRGCNPSSAIAERLGSEEAAVRFWLFMEAVGAAWPDPFIVSPPCCGRLSFDEATLVQMLGHIGRGDRCGLYRLLGEMLPIEQSERLYVATAALLDAVAQPAD</sequence>
<dbReference type="Proteomes" id="UP000192934">
    <property type="component" value="Chromosome I"/>
</dbReference>
<dbReference type="STRING" id="941907.SAMN06295910_1164"/>
<protein>
    <submittedName>
        <fullName evidence="1">Uncharacterized protein</fullName>
    </submittedName>
</protein>
<accession>A0A1X7G555</accession>
<organism evidence="1 2">
    <name type="scientific">Allosphingosinicella indica</name>
    <dbReference type="NCBI Taxonomy" id="941907"/>
    <lineage>
        <taxon>Bacteria</taxon>
        <taxon>Pseudomonadati</taxon>
        <taxon>Pseudomonadota</taxon>
        <taxon>Alphaproteobacteria</taxon>
        <taxon>Sphingomonadales</taxon>
        <taxon>Sphingomonadaceae</taxon>
        <taxon>Allosphingosinicella</taxon>
    </lineage>
</organism>
<dbReference type="RefSeq" id="WP_157123712.1">
    <property type="nucleotide sequence ID" value="NZ_LT840185.1"/>
</dbReference>
<keyword evidence="2" id="KW-1185">Reference proteome</keyword>
<proteinExistence type="predicted"/>
<dbReference type="AlphaFoldDB" id="A0A1X7G555"/>
<dbReference type="EMBL" id="LT840185">
    <property type="protein sequence ID" value="SMF64113.1"/>
    <property type="molecule type" value="Genomic_DNA"/>
</dbReference>
<evidence type="ECO:0000313" key="1">
    <source>
        <dbReference type="EMBL" id="SMF64113.1"/>
    </source>
</evidence>
<gene>
    <name evidence="1" type="ORF">SAMN06295910_1164</name>
</gene>
<name>A0A1X7G555_9SPHN</name>
<dbReference type="OrthoDB" id="7410293at2"/>